<dbReference type="AlphaFoldDB" id="A0A5N8XCZ3"/>
<accession>A0A5N8XCZ3</accession>
<protein>
    <recommendedName>
        <fullName evidence="3">Twin-arginine translocation signal domain-containing protein</fullName>
    </recommendedName>
</protein>
<dbReference type="EMBL" id="VJZC01000030">
    <property type="protein sequence ID" value="MPY56986.1"/>
    <property type="molecule type" value="Genomic_DNA"/>
</dbReference>
<evidence type="ECO:0008006" key="3">
    <source>
        <dbReference type="Google" id="ProtNLM"/>
    </source>
</evidence>
<comment type="caution">
    <text evidence="1">The sequence shown here is derived from an EMBL/GenBank/DDBJ whole genome shotgun (WGS) entry which is preliminary data.</text>
</comment>
<name>A0A5N8XCZ3_9ACTN</name>
<keyword evidence="2" id="KW-1185">Reference proteome</keyword>
<gene>
    <name evidence="1" type="ORF">FNH08_07315</name>
</gene>
<dbReference type="Proteomes" id="UP000400924">
    <property type="component" value="Unassembled WGS sequence"/>
</dbReference>
<sequence>MSSRRQFVSRVVAGTAASVAVGTVGYGTHDVLRGPKAKRLSIPSQPAAKLSVPRTFSRPVCRGSRCRVSR</sequence>
<evidence type="ECO:0000313" key="2">
    <source>
        <dbReference type="Proteomes" id="UP000400924"/>
    </source>
</evidence>
<reference evidence="1 2" key="1">
    <citation type="submission" date="2019-07" db="EMBL/GenBank/DDBJ databases">
        <title>New species of Amycolatopsis and Streptomyces.</title>
        <authorList>
            <person name="Duangmal K."/>
            <person name="Teo W.F.A."/>
            <person name="Lipun K."/>
        </authorList>
    </citation>
    <scope>NUCLEOTIDE SEQUENCE [LARGE SCALE GENOMIC DNA]</scope>
    <source>
        <strain evidence="1 2">NBRC 106415</strain>
    </source>
</reference>
<proteinExistence type="predicted"/>
<organism evidence="1 2">
    <name type="scientific">Streptomyces spongiae</name>
    <dbReference type="NCBI Taxonomy" id="565072"/>
    <lineage>
        <taxon>Bacteria</taxon>
        <taxon>Bacillati</taxon>
        <taxon>Actinomycetota</taxon>
        <taxon>Actinomycetes</taxon>
        <taxon>Kitasatosporales</taxon>
        <taxon>Streptomycetaceae</taxon>
        <taxon>Streptomyces</taxon>
    </lineage>
</organism>
<evidence type="ECO:0000313" key="1">
    <source>
        <dbReference type="EMBL" id="MPY56986.1"/>
    </source>
</evidence>